<evidence type="ECO:0000256" key="2">
    <source>
        <dbReference type="ARBA" id="ARBA00009085"/>
    </source>
</evidence>
<dbReference type="InterPro" id="IPR001763">
    <property type="entry name" value="Rhodanese-like_dom"/>
</dbReference>
<dbReference type="InterPro" id="IPR018200">
    <property type="entry name" value="USP_CS"/>
</dbReference>
<dbReference type="GO" id="GO:0016579">
    <property type="term" value="P:protein deubiquitination"/>
    <property type="evidence" value="ECO:0007669"/>
    <property type="project" value="InterPro"/>
</dbReference>
<dbReference type="EMBL" id="CAKKLH010000079">
    <property type="protein sequence ID" value="CAH0102290.1"/>
    <property type="molecule type" value="Genomic_DNA"/>
</dbReference>
<feature type="domain" description="USP" evidence="7">
    <location>
        <begin position="681"/>
        <end position="1009"/>
    </location>
</feature>
<feature type="domain" description="Rhodanese" evidence="6">
    <location>
        <begin position="175"/>
        <end position="292"/>
    </location>
</feature>
<dbReference type="PROSITE" id="PS50235">
    <property type="entry name" value="USP_3"/>
    <property type="match status" value="1"/>
</dbReference>
<feature type="region of interest" description="Disordered" evidence="5">
    <location>
        <begin position="535"/>
        <end position="627"/>
    </location>
</feature>
<evidence type="ECO:0000256" key="5">
    <source>
        <dbReference type="SAM" id="MobiDB-lite"/>
    </source>
</evidence>
<dbReference type="PROSITE" id="PS50206">
    <property type="entry name" value="RHODANESE_3"/>
    <property type="match status" value="1"/>
</dbReference>
<comment type="catalytic activity">
    <reaction evidence="1">
        <text>Thiol-dependent hydrolysis of ester, thioester, amide, peptide and isopeptide bonds formed by the C-terminal Gly of ubiquitin (a 76-residue protein attached to proteins as an intracellular targeting signal).</text>
        <dbReference type="EC" id="3.4.19.12"/>
    </reaction>
</comment>
<dbReference type="SMART" id="SM00450">
    <property type="entry name" value="RHOD"/>
    <property type="match status" value="1"/>
</dbReference>
<dbReference type="Gene3D" id="3.40.250.10">
    <property type="entry name" value="Rhodanese-like domain"/>
    <property type="match status" value="1"/>
</dbReference>
<comment type="caution">
    <text evidence="8">The sequence shown here is derived from an EMBL/GenBank/DDBJ whole genome shotgun (WGS) entry which is preliminary data.</text>
</comment>
<dbReference type="Proteomes" id="UP000789390">
    <property type="component" value="Unassembled WGS sequence"/>
</dbReference>
<reference evidence="8" key="1">
    <citation type="submission" date="2021-11" db="EMBL/GenBank/DDBJ databases">
        <authorList>
            <person name="Schell T."/>
        </authorList>
    </citation>
    <scope>NUCLEOTIDE SEQUENCE</scope>
    <source>
        <strain evidence="8">M5</strain>
    </source>
</reference>
<dbReference type="EC" id="3.4.19.12" evidence="3"/>
<dbReference type="PROSITE" id="PS00972">
    <property type="entry name" value="USP_1"/>
    <property type="match status" value="1"/>
</dbReference>
<name>A0A8J2WF83_9CRUS</name>
<evidence type="ECO:0000259" key="7">
    <source>
        <dbReference type="PROSITE" id="PS50235"/>
    </source>
</evidence>
<dbReference type="PANTHER" id="PTHR21646">
    <property type="entry name" value="UBIQUITIN CARBOXYL-TERMINAL HYDROLASE"/>
    <property type="match status" value="1"/>
</dbReference>
<dbReference type="OrthoDB" id="292964at2759"/>
<dbReference type="InterPro" id="IPR050185">
    <property type="entry name" value="Ub_carboxyl-term_hydrolase"/>
</dbReference>
<dbReference type="InterPro" id="IPR015063">
    <property type="entry name" value="USP8_dimer"/>
</dbReference>
<feature type="compositionally biased region" description="Basic and acidic residues" evidence="5">
    <location>
        <begin position="564"/>
        <end position="608"/>
    </location>
</feature>
<proteinExistence type="inferred from homology"/>
<comment type="similarity">
    <text evidence="2">Belongs to the peptidase C19 family.</text>
</comment>
<feature type="compositionally biased region" description="Basic and acidic residues" evidence="5">
    <location>
        <begin position="535"/>
        <end position="555"/>
    </location>
</feature>
<gene>
    <name evidence="8" type="ORF">DGAL_LOCUS4683</name>
</gene>
<dbReference type="GO" id="GO:0004843">
    <property type="term" value="F:cysteine-type deubiquitinase activity"/>
    <property type="evidence" value="ECO:0007669"/>
    <property type="project" value="UniProtKB-EC"/>
</dbReference>
<evidence type="ECO:0000259" key="6">
    <source>
        <dbReference type="PROSITE" id="PS50206"/>
    </source>
</evidence>
<dbReference type="SUPFAM" id="SSF52821">
    <property type="entry name" value="Rhodanese/Cell cycle control phosphatase"/>
    <property type="match status" value="1"/>
</dbReference>
<dbReference type="SUPFAM" id="SSF54001">
    <property type="entry name" value="Cysteine proteinases"/>
    <property type="match status" value="1"/>
</dbReference>
<dbReference type="InterPro" id="IPR028889">
    <property type="entry name" value="USP"/>
</dbReference>
<dbReference type="InterPro" id="IPR036873">
    <property type="entry name" value="Rhodanese-like_dom_sf"/>
</dbReference>
<organism evidence="8 9">
    <name type="scientific">Daphnia galeata</name>
    <dbReference type="NCBI Taxonomy" id="27404"/>
    <lineage>
        <taxon>Eukaryota</taxon>
        <taxon>Metazoa</taxon>
        <taxon>Ecdysozoa</taxon>
        <taxon>Arthropoda</taxon>
        <taxon>Crustacea</taxon>
        <taxon>Branchiopoda</taxon>
        <taxon>Diplostraca</taxon>
        <taxon>Cladocera</taxon>
        <taxon>Anomopoda</taxon>
        <taxon>Daphniidae</taxon>
        <taxon>Daphnia</taxon>
    </lineage>
</organism>
<protein>
    <recommendedName>
        <fullName evidence="3">ubiquitinyl hydrolase 1</fullName>
        <ecNumber evidence="3">3.4.19.12</ecNumber>
    </recommendedName>
</protein>
<evidence type="ECO:0000256" key="4">
    <source>
        <dbReference type="SAM" id="Coils"/>
    </source>
</evidence>
<dbReference type="Pfam" id="PF00443">
    <property type="entry name" value="UCH"/>
    <property type="match status" value="1"/>
</dbReference>
<feature type="coiled-coil region" evidence="4">
    <location>
        <begin position="87"/>
        <end position="114"/>
    </location>
</feature>
<keyword evidence="9" id="KW-1185">Reference proteome</keyword>
<evidence type="ECO:0000313" key="9">
    <source>
        <dbReference type="Proteomes" id="UP000789390"/>
    </source>
</evidence>
<keyword evidence="4" id="KW-0175">Coiled coil</keyword>
<accession>A0A8J2WF83</accession>
<dbReference type="Pfam" id="PF08969">
    <property type="entry name" value="USP8_dimer"/>
    <property type="match status" value="1"/>
</dbReference>
<dbReference type="InterPro" id="IPR038765">
    <property type="entry name" value="Papain-like_cys_pep_sf"/>
</dbReference>
<dbReference type="PANTHER" id="PTHR21646:SF46">
    <property type="entry name" value="UBIQUITIN CARBOXYL-TERMINAL HYDROLASE"/>
    <property type="match status" value="1"/>
</dbReference>
<dbReference type="Gene3D" id="3.90.70.10">
    <property type="entry name" value="Cysteine proteinases"/>
    <property type="match status" value="1"/>
</dbReference>
<sequence length="1019" mass="118018">MELYLGESVDQLNLKAELPTDKFKLTNPRLLVTTAVKLYNQAVELRDKGDAELSYVSFMKYLNLVNTIRKSSDYRKDEKYYNNLLGTKNVKNAIENAEILQKDLNRRYEDRAEEAVIRDKFEKLEAREKLEKEAKDRFVEEKTKAITVETLTTNLSGFQGDFISSWQLEAMIKQQSTSFIIFDVRSKEDFKISHIKHPNCVSIPEDTLKPGLSAAALFKTLPVEARLDWPKRLTVDVIVLVDWFGERLPGTAIFILEEILTKWDPSSTYKGVIKLLSKGYDDWLSRFPMQTTNPHATAFVKAAPLEDFSPDDIEYPDFDEAMKPLNIETIAPPQPVINRTTKPAIEVKKIEEIPVDKPITYPVPLPRSTIQKTPSVDQELEKVIITEASPVSRIGPIPIVDRNLKMNAMVKYLQDEETLVEKHLAMTVNRLEKEKEWDRIRSEREASANNEITNQLQEREKQMLEMFNKMENDNKLQELEIARLRKEVETIRTGTESKVKPDAEENQIQARIKEKEVEQAAMNREVERLRRLRKEKEKAREKEKEERANDEELKKNMLRIQENQARKNEELKKKREEENKREEETKRRLENQQKNSKDVKFDRLKDEASSGFGLGSKMNRSHSTPDLAQAIQKESEQGSKNLKVDRELKPLTTNRTRIIPRPDLKNRNFNPVYGTMGRGLTGLKNLGNTCYMNSILQCISNSTLLTNFFIDGHYREFINTSNKQTGGEISDEVSSTLNALWSGQYRSISCKDLKNAVGRYKSSFRGYEQQDSHEFLTILVDWLHEELNEIRVKRPLKEQNNYGMPDETAANMAWMDYTDSNKSVIVQLFAGQQRSSLKCAVCLKESVTFEPFFNLSLPIPPSNSQCSIMECFELYTKPEQIVGWSCPFCKNKKGASKKIDIWKLPPVLVVHLQRFYNDGIWRKRLNMVDFNVNELDLKSVVKINKPRYTKLKLYAVSNHYGTMDAGHYTAYCKNAEYNKWFKFDDQDVMEISGNEVRSSAAYILFYTAIDYQAPPVIQN</sequence>
<dbReference type="InterPro" id="IPR001394">
    <property type="entry name" value="Peptidase_C19_UCH"/>
</dbReference>
<evidence type="ECO:0000256" key="1">
    <source>
        <dbReference type="ARBA" id="ARBA00000707"/>
    </source>
</evidence>
<dbReference type="SUPFAM" id="SSF140856">
    <property type="entry name" value="USP8 N-terminal domain-like"/>
    <property type="match status" value="1"/>
</dbReference>
<dbReference type="CDD" id="cd00158">
    <property type="entry name" value="RHOD"/>
    <property type="match status" value="1"/>
</dbReference>
<dbReference type="AlphaFoldDB" id="A0A8J2WF83"/>
<evidence type="ECO:0000313" key="8">
    <source>
        <dbReference type="EMBL" id="CAH0102290.1"/>
    </source>
</evidence>
<dbReference type="Pfam" id="PF00581">
    <property type="entry name" value="Rhodanese"/>
    <property type="match status" value="1"/>
</dbReference>
<evidence type="ECO:0000256" key="3">
    <source>
        <dbReference type="ARBA" id="ARBA00012759"/>
    </source>
</evidence>
<dbReference type="CDD" id="cd02674">
    <property type="entry name" value="Peptidase_C19R"/>
    <property type="match status" value="1"/>
</dbReference>
<dbReference type="Gene3D" id="1.20.58.80">
    <property type="entry name" value="Phosphotransferase system, lactose/cellobiose-type IIA subunit"/>
    <property type="match status" value="1"/>
</dbReference>